<keyword evidence="8" id="KW-0812">Transmembrane</keyword>
<evidence type="ECO:0000313" key="12">
    <source>
        <dbReference type="Proteomes" id="UP001359559"/>
    </source>
</evidence>
<dbReference type="InterPro" id="IPR003594">
    <property type="entry name" value="HATPase_dom"/>
</dbReference>
<dbReference type="SMART" id="SM00388">
    <property type="entry name" value="HisKA"/>
    <property type="match status" value="1"/>
</dbReference>
<dbReference type="GO" id="GO:0005789">
    <property type="term" value="C:endoplasmic reticulum membrane"/>
    <property type="evidence" value="ECO:0007669"/>
    <property type="project" value="UniProtKB-SubCell"/>
</dbReference>
<dbReference type="SMART" id="SM00448">
    <property type="entry name" value="REC"/>
    <property type="match status" value="1"/>
</dbReference>
<evidence type="ECO:0000256" key="5">
    <source>
        <dbReference type="ARBA" id="ARBA00022824"/>
    </source>
</evidence>
<evidence type="ECO:0000256" key="7">
    <source>
        <dbReference type="PROSITE-ProRule" id="PRU00169"/>
    </source>
</evidence>
<feature type="domain" description="Response regulatory" evidence="10">
    <location>
        <begin position="947"/>
        <end position="1072"/>
    </location>
</feature>
<dbReference type="InterPro" id="IPR050956">
    <property type="entry name" value="2C_system_His_kinase"/>
</dbReference>
<evidence type="ECO:0000256" key="4">
    <source>
        <dbReference type="ARBA" id="ARBA00022553"/>
    </source>
</evidence>
<evidence type="ECO:0000313" key="11">
    <source>
        <dbReference type="EMBL" id="KAK7284585.1"/>
    </source>
</evidence>
<feature type="domain" description="Histidine kinase" evidence="9">
    <location>
        <begin position="400"/>
        <end position="672"/>
    </location>
</feature>
<dbReference type="InterPro" id="IPR036097">
    <property type="entry name" value="HisK_dim/P_sf"/>
</dbReference>
<dbReference type="CDD" id="cd00082">
    <property type="entry name" value="HisKA"/>
    <property type="match status" value="1"/>
</dbReference>
<dbReference type="Pfam" id="PF00512">
    <property type="entry name" value="HisKA"/>
    <property type="match status" value="1"/>
</dbReference>
<dbReference type="Proteomes" id="UP001359559">
    <property type="component" value="Unassembled WGS sequence"/>
</dbReference>
<dbReference type="InterPro" id="IPR036890">
    <property type="entry name" value="HATPase_C_sf"/>
</dbReference>
<comment type="subcellular location">
    <subcellularLocation>
        <location evidence="2">Endoplasmic reticulum membrane</location>
        <topology evidence="2">Multi-pass membrane protein</topology>
    </subcellularLocation>
</comment>
<dbReference type="EC" id="2.7.13.3" evidence="3"/>
<keyword evidence="8" id="KW-0472">Membrane</keyword>
<dbReference type="PANTHER" id="PTHR43719:SF75">
    <property type="entry name" value="HISTIDINE KINASE CKI1"/>
    <property type="match status" value="1"/>
</dbReference>
<name>A0AAN9P3J1_CLITE</name>
<feature type="modified residue" description="4-aspartylphosphate" evidence="7">
    <location>
        <position position="1004"/>
    </location>
</feature>
<protein>
    <recommendedName>
        <fullName evidence="3">histidine kinase</fullName>
        <ecNumber evidence="3">2.7.13.3</ecNumber>
    </recommendedName>
</protein>
<dbReference type="SUPFAM" id="SSF55874">
    <property type="entry name" value="ATPase domain of HSP90 chaperone/DNA topoisomerase II/histidine kinase"/>
    <property type="match status" value="1"/>
</dbReference>
<keyword evidence="5" id="KW-0256">Endoplasmic reticulum</keyword>
<dbReference type="PROSITE" id="PS50109">
    <property type="entry name" value="HIS_KIN"/>
    <property type="match status" value="1"/>
</dbReference>
<dbReference type="SUPFAM" id="SSF52172">
    <property type="entry name" value="CheY-like"/>
    <property type="match status" value="1"/>
</dbReference>
<feature type="transmembrane region" description="Helical" evidence="8">
    <location>
        <begin position="12"/>
        <end position="35"/>
    </location>
</feature>
<feature type="transmembrane region" description="Helical" evidence="8">
    <location>
        <begin position="344"/>
        <end position="361"/>
    </location>
</feature>
<keyword evidence="6" id="KW-0675">Receptor</keyword>
<dbReference type="Gene3D" id="3.40.50.2300">
    <property type="match status" value="1"/>
</dbReference>
<sequence>MNLYPSMVLQPSSLVILLAYGALLALVSLTPFWFVMVTHIEEQVNSNSENVLSQFQSEIENSARLIQPMNSSSISLARFLSSSLKVTNISFSEIETKLAPLLFEAFETVPFLTQISYIGMEGLFFSYYSTGNDQVLALYSNTPNSTTPWGASNANVHYIQHVNRDTGVLYGEAMVSKPNINVSWFAEAVNSSKGYASLGTQWNNDHDLLFISSARVTSAGVICLGFSAAAIADFFTRVGYQGTSLYLATKDGQMLVEGIQHTRMVVFDDHSVKAIIGDDQTGYQGTVSCKDTDIASVLNIQGTKYLMRCSTIDILGIESVYVLAMPQNGLVGFVHGSKKQGLKLLIMMMVMAMVSMVSFMFTNARSCRQEKHLCGSLVKQMEATQQAEQKSMNKSVAFANASHDIRASLAGLSGLLEISYHHVAPGSELETNLKQMDSCTKDLLGLLNSILDTSKIEAGKMQLEEEEFDVFQLLEDVVDLYHPVAMKKGVDIILDTYNGSLLNYSCTKGDRGKLKQILCNLVSNSVKFTEEGYIIVRAWAQKPSLQNSLMVTNTNSFKFKRLFSRMFYRENEAHDDDDDDVEAANLILQDQSSMDFTFEVDDSGKGIPKEMYKSVFENYVQVKDTALRHGGTGLGLGIVRSLVRLMHGDIKIMEKVFGENGTCFRFNVLLSVCETDKTNEEGHFGSIQAQGNTICTVSSAVSMNNITTRLPTRTHTPVLEASQVILLIQNEERRKTTERFMKNLGIKVKVVKEWTDLSGTLNHIKEQFSEIVEASSSPFGFVLMIIEASAGPFYDIFRMVSDFRRGLCHGCKVVWLEKPLMQSIDFNILDEDVSSSNDIVLSKPFHGTRMFQVIRILPEYGDVCLLDSSSRAWKGKGKVFSSDNDGGVQSVVHWQKGASSSGTKETDQQCYDATEEGKSTVQQGEIQVCGKSSNKKDFSKVALEGMKILIVEDSPLLRRIAKATLEKLGASVMECVNGEQVVHLVDEVLNKDSCNTPYDFILMDCQMPVMDGYEATRKIREIEKPYGVHVPIFALTGNTGEEAKMSTEAGMDHHLVKPINKEALLEAIYIHAKE</sequence>
<evidence type="ECO:0000256" key="6">
    <source>
        <dbReference type="ARBA" id="ARBA00023170"/>
    </source>
</evidence>
<accession>A0AAN9P3J1</accession>
<keyword evidence="8" id="KW-1133">Transmembrane helix</keyword>
<dbReference type="Gene3D" id="1.10.287.130">
    <property type="match status" value="1"/>
</dbReference>
<evidence type="ECO:0000259" key="9">
    <source>
        <dbReference type="PROSITE" id="PS50109"/>
    </source>
</evidence>
<evidence type="ECO:0000256" key="3">
    <source>
        <dbReference type="ARBA" id="ARBA00012438"/>
    </source>
</evidence>
<gene>
    <name evidence="11" type="ORF">RJT34_19334</name>
</gene>
<dbReference type="InterPro" id="IPR003661">
    <property type="entry name" value="HisK_dim/P_dom"/>
</dbReference>
<dbReference type="Pfam" id="PF00072">
    <property type="entry name" value="Response_reg"/>
    <property type="match status" value="1"/>
</dbReference>
<evidence type="ECO:0000256" key="8">
    <source>
        <dbReference type="SAM" id="Phobius"/>
    </source>
</evidence>
<dbReference type="InterPro" id="IPR011006">
    <property type="entry name" value="CheY-like_superfamily"/>
</dbReference>
<keyword evidence="4 7" id="KW-0597">Phosphoprotein</keyword>
<comment type="catalytic activity">
    <reaction evidence="1">
        <text>ATP + protein L-histidine = ADP + protein N-phospho-L-histidine.</text>
        <dbReference type="EC" id="2.7.13.3"/>
    </reaction>
</comment>
<dbReference type="InterPro" id="IPR005467">
    <property type="entry name" value="His_kinase_dom"/>
</dbReference>
<dbReference type="Pfam" id="PF02518">
    <property type="entry name" value="HATPase_c"/>
    <property type="match status" value="1"/>
</dbReference>
<dbReference type="EMBL" id="JAYKXN010000005">
    <property type="protein sequence ID" value="KAK7284585.1"/>
    <property type="molecule type" value="Genomic_DNA"/>
</dbReference>
<dbReference type="Gene3D" id="3.30.565.10">
    <property type="entry name" value="Histidine kinase-like ATPase, C-terminal domain"/>
    <property type="match status" value="1"/>
</dbReference>
<reference evidence="11 12" key="1">
    <citation type="submission" date="2024-01" db="EMBL/GenBank/DDBJ databases">
        <title>The genomes of 5 underutilized Papilionoideae crops provide insights into root nodulation and disease resistance.</title>
        <authorList>
            <person name="Yuan L."/>
        </authorList>
    </citation>
    <scope>NUCLEOTIDE SEQUENCE [LARGE SCALE GENOMIC DNA]</scope>
    <source>
        <strain evidence="11">LY-2023</strain>
        <tissue evidence="11">Leaf</tissue>
    </source>
</reference>
<dbReference type="SUPFAM" id="SSF47384">
    <property type="entry name" value="Homodimeric domain of signal transducing histidine kinase"/>
    <property type="match status" value="1"/>
</dbReference>
<organism evidence="11 12">
    <name type="scientific">Clitoria ternatea</name>
    <name type="common">Butterfly pea</name>
    <dbReference type="NCBI Taxonomy" id="43366"/>
    <lineage>
        <taxon>Eukaryota</taxon>
        <taxon>Viridiplantae</taxon>
        <taxon>Streptophyta</taxon>
        <taxon>Embryophyta</taxon>
        <taxon>Tracheophyta</taxon>
        <taxon>Spermatophyta</taxon>
        <taxon>Magnoliopsida</taxon>
        <taxon>eudicotyledons</taxon>
        <taxon>Gunneridae</taxon>
        <taxon>Pentapetalae</taxon>
        <taxon>rosids</taxon>
        <taxon>fabids</taxon>
        <taxon>Fabales</taxon>
        <taxon>Fabaceae</taxon>
        <taxon>Papilionoideae</taxon>
        <taxon>50 kb inversion clade</taxon>
        <taxon>NPAAA clade</taxon>
        <taxon>indigoferoid/millettioid clade</taxon>
        <taxon>Phaseoleae</taxon>
        <taxon>Clitoria</taxon>
    </lineage>
</organism>
<proteinExistence type="predicted"/>
<dbReference type="CDD" id="cd17546">
    <property type="entry name" value="REC_hyHK_CKI1_RcsC-like"/>
    <property type="match status" value="1"/>
</dbReference>
<dbReference type="SMART" id="SM00387">
    <property type="entry name" value="HATPase_c"/>
    <property type="match status" value="1"/>
</dbReference>
<dbReference type="AlphaFoldDB" id="A0AAN9P3J1"/>
<comment type="caution">
    <text evidence="11">The sequence shown here is derived from an EMBL/GenBank/DDBJ whole genome shotgun (WGS) entry which is preliminary data.</text>
</comment>
<dbReference type="PRINTS" id="PR00344">
    <property type="entry name" value="BCTRLSENSOR"/>
</dbReference>
<dbReference type="GO" id="GO:0000155">
    <property type="term" value="F:phosphorelay sensor kinase activity"/>
    <property type="evidence" value="ECO:0007669"/>
    <property type="project" value="InterPro"/>
</dbReference>
<dbReference type="InterPro" id="IPR004358">
    <property type="entry name" value="Sig_transdc_His_kin-like_C"/>
</dbReference>
<evidence type="ECO:0000259" key="10">
    <source>
        <dbReference type="PROSITE" id="PS50110"/>
    </source>
</evidence>
<keyword evidence="12" id="KW-1185">Reference proteome</keyword>
<dbReference type="PANTHER" id="PTHR43719">
    <property type="entry name" value="TWO-COMPONENT HISTIDINE KINASE"/>
    <property type="match status" value="1"/>
</dbReference>
<dbReference type="PROSITE" id="PS50110">
    <property type="entry name" value="RESPONSE_REGULATORY"/>
    <property type="match status" value="1"/>
</dbReference>
<dbReference type="InterPro" id="IPR001789">
    <property type="entry name" value="Sig_transdc_resp-reg_receiver"/>
</dbReference>
<evidence type="ECO:0000256" key="2">
    <source>
        <dbReference type="ARBA" id="ARBA00004477"/>
    </source>
</evidence>
<evidence type="ECO:0000256" key="1">
    <source>
        <dbReference type="ARBA" id="ARBA00000085"/>
    </source>
</evidence>